<dbReference type="EMBL" id="LR797362">
    <property type="protein sequence ID" value="CAB4211009.1"/>
    <property type="molecule type" value="Genomic_DNA"/>
</dbReference>
<feature type="non-terminal residue" evidence="1">
    <location>
        <position position="584"/>
    </location>
</feature>
<organism evidence="1">
    <name type="scientific">uncultured Caudovirales phage</name>
    <dbReference type="NCBI Taxonomy" id="2100421"/>
    <lineage>
        <taxon>Viruses</taxon>
        <taxon>Duplodnaviria</taxon>
        <taxon>Heunggongvirae</taxon>
        <taxon>Uroviricota</taxon>
        <taxon>Caudoviricetes</taxon>
        <taxon>Peduoviridae</taxon>
        <taxon>Maltschvirus</taxon>
        <taxon>Maltschvirus maltsch</taxon>
    </lineage>
</organism>
<sequence length="584" mass="60645">MTFSFNNPYSLFPTSPSQYGYEEINLIGNSTFAWPENNSDSQFIIAQQMYVSTDNIANQFIFPPANLVGTGRTFQIFNFGSLEFTIYDNDGISLATIDPGQLYQCTVTDNNSVAGVWATLLLGIGASGADANALAGYGLSSLTNSKINTNLPETVITSAYTIQPSDRGTILSYTGGTNNIILPSPVDGFIVGVINNSTVGGLLTLQPPFGYTINNASNLSLAPGDSTFITGGANYNAIGIGRLNFGIDSLLELDVSASINITLTTAQSNNNIIIFSGALSNNINVFFTPVQVNKYDIYNNTTGGFNITVSTFSGVNIYLLKDQERYAYFTDTSELYNVPSNVGASNLASFWLSSSNPSLPNQVNLGSLQNGLVGINVALSTATPYTIPIYNNLSSNNFFLGANSVPSPLPTGTSNTAVGINTGSVISIGVQNTAFGSYALNSNTTGSGNTAVGVNSGASYDDNNECIFIGSNSDSSVGNLINAIAIGSGAQVTASNTMILGAPGTAVAVNSIDNLVVTANSAANGTVGSVQLNGITNVTVNTTACKTTSRVFLTPITNALPLNNSLATVNTIANGSFNVVGALV</sequence>
<proteinExistence type="predicted"/>
<name>A0A6J5SAZ6_9CAUD</name>
<dbReference type="InterPro" id="IPR011049">
    <property type="entry name" value="Serralysin-like_metalloprot_C"/>
</dbReference>
<protein>
    <submittedName>
        <fullName evidence="1">Uncharacterized protein</fullName>
    </submittedName>
</protein>
<accession>A0A6J5SAZ6</accession>
<evidence type="ECO:0000313" key="1">
    <source>
        <dbReference type="EMBL" id="CAB4211009.1"/>
    </source>
</evidence>
<dbReference type="Gene3D" id="2.150.10.10">
    <property type="entry name" value="Serralysin-like metalloprotease, C-terminal"/>
    <property type="match status" value="1"/>
</dbReference>
<reference evidence="1" key="1">
    <citation type="submission" date="2020-05" db="EMBL/GenBank/DDBJ databases">
        <authorList>
            <person name="Chiriac C."/>
            <person name="Salcher M."/>
            <person name="Ghai R."/>
            <person name="Kavagutti S V."/>
        </authorList>
    </citation>
    <scope>NUCLEOTIDE SEQUENCE</scope>
</reference>
<gene>
    <name evidence="1" type="ORF">UFOVP1424_66</name>
</gene>